<dbReference type="CDD" id="cd06558">
    <property type="entry name" value="crotonase-like"/>
    <property type="match status" value="1"/>
</dbReference>
<dbReference type="RefSeq" id="WP_106238782.1">
    <property type="nucleotide sequence ID" value="NZ_JBFAIL010000003.1"/>
</dbReference>
<organism evidence="1 2">
    <name type="scientific">Nonomuraea fuscirosea</name>
    <dbReference type="NCBI Taxonomy" id="1291556"/>
    <lineage>
        <taxon>Bacteria</taxon>
        <taxon>Bacillati</taxon>
        <taxon>Actinomycetota</taxon>
        <taxon>Actinomycetes</taxon>
        <taxon>Streptosporangiales</taxon>
        <taxon>Streptosporangiaceae</taxon>
        <taxon>Nonomuraea</taxon>
    </lineage>
</organism>
<sequence>MAFDPADHWKGYLPPPTFEEYSARYADFFRMRREDGVIEVRLHTDDGPYVHTHAAHNVWPRVWQEVGNDPENQVLIITGTGDRWMTGSPKGLNPKPASDLEPDHIHRRMMDGWKLIESFVGNIDIPTIAAVNGPGVHTEFAMMSDVTFAAPDADFMDPHFWLGSPPGDGQFMALQELIGPKRAAYYIYAAKSIPADKALEWGIVSDVLPREQLLGRAWELARFIMKRPRYTRWAAHNIISRHWKKAVSEDFGFHMAHQMLANVASKSLVPDPELLADSEARKLF</sequence>
<dbReference type="InterPro" id="IPR029045">
    <property type="entry name" value="ClpP/crotonase-like_dom_sf"/>
</dbReference>
<dbReference type="PANTHER" id="PTHR43459">
    <property type="entry name" value="ENOYL-COA HYDRATASE"/>
    <property type="match status" value="1"/>
</dbReference>
<evidence type="ECO:0000313" key="2">
    <source>
        <dbReference type="Proteomes" id="UP000238312"/>
    </source>
</evidence>
<dbReference type="Pfam" id="PF00378">
    <property type="entry name" value="ECH_1"/>
    <property type="match status" value="1"/>
</dbReference>
<proteinExistence type="predicted"/>
<dbReference type="Proteomes" id="UP000238312">
    <property type="component" value="Unassembled WGS sequence"/>
</dbReference>
<dbReference type="GO" id="GO:0003824">
    <property type="term" value="F:catalytic activity"/>
    <property type="evidence" value="ECO:0007669"/>
    <property type="project" value="UniProtKB-ARBA"/>
</dbReference>
<dbReference type="OrthoDB" id="9807606at2"/>
<accession>A0A2T0N3N5</accession>
<protein>
    <submittedName>
        <fullName evidence="1">Enoyl-CoA hydratase/carnithine racemase</fullName>
    </submittedName>
</protein>
<gene>
    <name evidence="1" type="ORF">B0I32_105229</name>
</gene>
<evidence type="ECO:0000313" key="1">
    <source>
        <dbReference type="EMBL" id="PRX66789.1"/>
    </source>
</evidence>
<dbReference type="EMBL" id="PVNG01000005">
    <property type="protein sequence ID" value="PRX66789.1"/>
    <property type="molecule type" value="Genomic_DNA"/>
</dbReference>
<dbReference type="Gene3D" id="3.90.226.10">
    <property type="entry name" value="2-enoyl-CoA Hydratase, Chain A, domain 1"/>
    <property type="match status" value="1"/>
</dbReference>
<reference evidence="1 2" key="1">
    <citation type="submission" date="2018-03" db="EMBL/GenBank/DDBJ databases">
        <title>Genomic Encyclopedia of Type Strains, Phase III (KMG-III): the genomes of soil and plant-associated and newly described type strains.</title>
        <authorList>
            <person name="Whitman W."/>
        </authorList>
    </citation>
    <scope>NUCLEOTIDE SEQUENCE [LARGE SCALE GENOMIC DNA]</scope>
    <source>
        <strain evidence="1 2">CGMCC 4.7104</strain>
    </source>
</reference>
<dbReference type="SUPFAM" id="SSF52096">
    <property type="entry name" value="ClpP/crotonase"/>
    <property type="match status" value="1"/>
</dbReference>
<name>A0A2T0N3N5_9ACTN</name>
<keyword evidence="2" id="KW-1185">Reference proteome</keyword>
<dbReference type="AlphaFoldDB" id="A0A2T0N3N5"/>
<comment type="caution">
    <text evidence="1">The sequence shown here is derived from an EMBL/GenBank/DDBJ whole genome shotgun (WGS) entry which is preliminary data.</text>
</comment>
<dbReference type="PANTHER" id="PTHR43459:SF1">
    <property type="entry name" value="EG:BACN32G11.4 PROTEIN"/>
    <property type="match status" value="1"/>
</dbReference>
<dbReference type="InterPro" id="IPR001753">
    <property type="entry name" value="Enoyl-CoA_hydra/iso"/>
</dbReference>